<keyword evidence="3" id="KW-0853">WD repeat</keyword>
<keyword evidence="5" id="KW-0970">Cilium biogenesis/degradation</keyword>
<protein>
    <recommendedName>
        <fullName evidence="15">WD repeat-containing protein 19</fullName>
    </recommendedName>
</protein>
<feature type="domain" description="IFT121-like zinc finger" evidence="11">
    <location>
        <begin position="1292"/>
        <end position="1338"/>
    </location>
</feature>
<evidence type="ECO:0008006" key="15">
    <source>
        <dbReference type="Google" id="ProtNLM"/>
    </source>
</evidence>
<dbReference type="GO" id="GO:0008104">
    <property type="term" value="P:intracellular protein localization"/>
    <property type="evidence" value="ECO:0007669"/>
    <property type="project" value="UniProtKB-ARBA"/>
</dbReference>
<dbReference type="PANTHER" id="PTHR14920:SF0">
    <property type="entry name" value="WD REPEAT DOMAIN 19"/>
    <property type="match status" value="1"/>
</dbReference>
<evidence type="ECO:0000259" key="13">
    <source>
        <dbReference type="Pfam" id="PF24762"/>
    </source>
</evidence>
<evidence type="ECO:0000256" key="9">
    <source>
        <dbReference type="ARBA" id="ARBA00023273"/>
    </source>
</evidence>
<dbReference type="InterPro" id="IPR057855">
    <property type="entry name" value="Beta-prop_WDR19_1st"/>
</dbReference>
<dbReference type="SUPFAM" id="SSF48452">
    <property type="entry name" value="TPR-like"/>
    <property type="match status" value="1"/>
</dbReference>
<dbReference type="InterPro" id="IPR015943">
    <property type="entry name" value="WD40/YVTN_repeat-like_dom_sf"/>
</dbReference>
<evidence type="ECO:0000256" key="1">
    <source>
        <dbReference type="ARBA" id="ARBA00004120"/>
    </source>
</evidence>
<dbReference type="FunFam" id="2.130.10.10:FF:000242">
    <property type="entry name" value="WD repeat domain 19, isoform CRA_a"/>
    <property type="match status" value="1"/>
</dbReference>
<dbReference type="PANTHER" id="PTHR14920">
    <property type="entry name" value="OSMOTIC AVOIDANCE ABNORMAL PROTEIN 1/WD REPEAT MEMBRANE PROTEIN"/>
    <property type="match status" value="1"/>
</dbReference>
<dbReference type="InterPro" id="IPR056170">
    <property type="entry name" value="Znf_IFT121-like"/>
</dbReference>
<dbReference type="Pfam" id="PF24762">
    <property type="entry name" value="TPR_IF140-IFT172"/>
    <property type="match status" value="1"/>
</dbReference>
<proteinExistence type="predicted"/>
<dbReference type="InterPro" id="IPR040379">
    <property type="entry name" value="WDR19/dyf-2"/>
</dbReference>
<dbReference type="Pfam" id="PF23146">
    <property type="entry name" value="Zf_IFT144_1st"/>
    <property type="match status" value="1"/>
</dbReference>
<evidence type="ECO:0000259" key="12">
    <source>
        <dbReference type="Pfam" id="PF23389"/>
    </source>
</evidence>
<dbReference type="SMART" id="SM00320">
    <property type="entry name" value="WD40"/>
    <property type="match status" value="6"/>
</dbReference>
<dbReference type="InterPro" id="IPR011990">
    <property type="entry name" value="TPR-like_helical_dom_sf"/>
</dbReference>
<dbReference type="GO" id="GO:0005929">
    <property type="term" value="C:cilium"/>
    <property type="evidence" value="ECO:0007669"/>
    <property type="project" value="TreeGrafter"/>
</dbReference>
<keyword evidence="9" id="KW-0966">Cell projection</keyword>
<dbReference type="Gene3D" id="1.25.40.470">
    <property type="match status" value="2"/>
</dbReference>
<dbReference type="InterPro" id="IPR039468">
    <property type="entry name" value="WDR19_WD40_rpt"/>
</dbReference>
<dbReference type="Pfam" id="PF23389">
    <property type="entry name" value="Beta-prop_WDR19_1st"/>
    <property type="match status" value="1"/>
</dbReference>
<reference evidence="14" key="1">
    <citation type="submission" date="2015-12" db="EMBL/GenBank/DDBJ databases">
        <title>De novo transcriptome assembly of four potential Pierce s Disease insect vectors from Arizona vineyards.</title>
        <authorList>
            <person name="Tassone E.E."/>
        </authorList>
    </citation>
    <scope>NUCLEOTIDE SEQUENCE</scope>
</reference>
<feature type="domain" description="IF140/IFT172/WDR19 TPR" evidence="13">
    <location>
        <begin position="848"/>
        <end position="1048"/>
    </location>
</feature>
<evidence type="ECO:0000256" key="8">
    <source>
        <dbReference type="ARBA" id="ARBA00023212"/>
    </source>
</evidence>
<gene>
    <name evidence="14" type="ORF">g.30307</name>
</gene>
<feature type="domain" description="WDR19 first beta-propeller" evidence="12">
    <location>
        <begin position="20"/>
        <end position="339"/>
    </location>
</feature>
<evidence type="ECO:0000259" key="11">
    <source>
        <dbReference type="Pfam" id="PF23145"/>
    </source>
</evidence>
<dbReference type="InterPro" id="IPR056168">
    <property type="entry name" value="TPR_IF140/IFT172/WDR19"/>
</dbReference>
<dbReference type="EMBL" id="GEDC01002342">
    <property type="protein sequence ID" value="JAS34956.1"/>
    <property type="molecule type" value="Transcribed_RNA"/>
</dbReference>
<dbReference type="GO" id="GO:0030991">
    <property type="term" value="C:intraciliary transport particle A"/>
    <property type="evidence" value="ECO:0007669"/>
    <property type="project" value="TreeGrafter"/>
</dbReference>
<sequence length="1358" mass="151697">MSHEKKLFSLTQPHGSGEIYICWQRGSGAYLATTGIDASICIFNRHGKLEHTIRLPGLCIDMGWDCYGDMLAAICVGSTTLILWDSNTLKKQNIEVGFRDKLSCLIWAKTGPLLAIATHGGNVSIYNHSTAKRVPVLGKHSKRISGGAWSGSDLLALGSDDKSVSINNCDGDTLRIIQLRGEPADIQFSEMKTDERLAGENTVSVVVGKKILFLYNMQDPDNPIELAFQPRYGTIVTYKWFGDGYILIGFSGGYFVAISTHIREVGQELFQAKNHRDALTDISISHSLGKVASCGDNTIKIHEMSSLQDTPNVISLDEEVERLGYSEDGQLLATATSIGNVHVFLSKLPMLAATYANRIVLLSSLTQLVLYQLYFEKGKVPTSITVNTEVEPSFLAVGPFHIVCGMNNRAWCYDLTKDNGPVLLGDREYLGTVTAIALNAEYTAVLLGNKIHLHYTEGNGSNNSSDKDTKMFPKDGKQLNLSCLALTTDFLIYGSDMGHIKYFYLEDWVKVTEFQHTVGIKSIFPDFSGTRLIAIDVKNEGHLYNPVTDELLNLPEFPSTTTGVLWDLSQADKNVFIAFNNEKIITYVYLQSSIKGPSVVKVGETKLPLDQLPLVLQGGELTLETSSGKLSELTLSTHALPPIAAALNQPDSLHSILDKHIALLRYTEAWNVCLILDEKETWHKFAKAALCNMDVATALRVHQHLGEAGMVFSLKLIEDIENKKLLAGHIAMFLQDFDLAQELFLESSEPVQALVMRQDLLQWAEALRLATSLDPGQLPYISLQYASQLELIGSYSEALSHYERGLKDGVSEHNNKCKAGVTRCAIRCGDFRRGISMASDPNSDKQLKKECAEILEATKKLNEAAILYEKAECFDQAASVYIQLKNWNKLGELLPKITSPKIHLQYAKGKEAVGDYRNALEAYTLARDLDSVVRIHLQHLNDPQEAVRIVQESRSVEGAKMVAKFFQNIGDYPSAIRFLVISNCLNDAFRLSREHSQLEMYGDILAEECEEGEANEEFRSVALHFETTNKHFLAGKYYYYAMDYKKAMKHLLLAARNNPEDHESMAMAIEVVGAANDDILANQLIELLLGEVDGEARDPKYIFRLYMVRRQYIEAAKTAIIIANEEQVNGNYRNAHDVLLSMCQQLRKNKLTISTELLSRLMLLHSYILVRLHVRRGDHAKAARMLIRVADNITQFPSHIVPILTSAVIECHRADLKARAFTYAAMLMRPENRSQIEPKYLKKMEGVVRKPPRGPDNKLAVDPPEKLSQCPYCDHMLPETQLDCSQCKNNIPFCIATGRHIIKDDLTLCPSCQFPAIRSELEIVLDSGESCPMCSERIEVHQLKRITDVDAFLQPKDN</sequence>
<evidence type="ECO:0000256" key="7">
    <source>
        <dbReference type="ARBA" id="ARBA00023069"/>
    </source>
</evidence>
<comment type="subcellular location">
    <subcellularLocation>
        <location evidence="1">Cytoplasm</location>
        <location evidence="1">Cytoskeleton</location>
        <location evidence="1">Cilium basal body</location>
    </subcellularLocation>
</comment>
<evidence type="ECO:0000256" key="4">
    <source>
        <dbReference type="ARBA" id="ARBA00022737"/>
    </source>
</evidence>
<evidence type="ECO:0000256" key="5">
    <source>
        <dbReference type="ARBA" id="ARBA00022794"/>
    </source>
</evidence>
<evidence type="ECO:0000256" key="2">
    <source>
        <dbReference type="ARBA" id="ARBA00022490"/>
    </source>
</evidence>
<dbReference type="InterPro" id="IPR036322">
    <property type="entry name" value="WD40_repeat_dom_sf"/>
</dbReference>
<evidence type="ECO:0000313" key="14">
    <source>
        <dbReference type="EMBL" id="JAS34956.1"/>
    </source>
</evidence>
<keyword evidence="7" id="KW-0969">Cilium</keyword>
<dbReference type="InterPro" id="IPR001680">
    <property type="entry name" value="WD40_rpt"/>
</dbReference>
<dbReference type="Gene3D" id="2.130.10.10">
    <property type="entry name" value="YVTN repeat-like/Quinoprotein amine dehydrogenase"/>
    <property type="match status" value="1"/>
</dbReference>
<evidence type="ECO:0000259" key="10">
    <source>
        <dbReference type="Pfam" id="PF15911"/>
    </source>
</evidence>
<dbReference type="SUPFAM" id="SSF50978">
    <property type="entry name" value="WD40 repeat-like"/>
    <property type="match status" value="2"/>
</dbReference>
<dbReference type="Pfam" id="PF23145">
    <property type="entry name" value="Zf_2nd_IFT121"/>
    <property type="match status" value="1"/>
</dbReference>
<dbReference type="GO" id="GO:0060271">
    <property type="term" value="P:cilium assembly"/>
    <property type="evidence" value="ECO:0007669"/>
    <property type="project" value="TreeGrafter"/>
</dbReference>
<evidence type="ECO:0000256" key="3">
    <source>
        <dbReference type="ARBA" id="ARBA00022574"/>
    </source>
</evidence>
<feature type="domain" description="WDR19 WD40 repeat" evidence="10">
    <location>
        <begin position="360"/>
        <end position="638"/>
    </location>
</feature>
<dbReference type="FunFam" id="1.25.40.470:FF:000009">
    <property type="entry name" value="WD repeat-containing protein 19 isoform X1"/>
    <property type="match status" value="1"/>
</dbReference>
<name>A0A1B6EAI7_9HEMI</name>
<dbReference type="GO" id="GO:0035721">
    <property type="term" value="P:intraciliary retrograde transport"/>
    <property type="evidence" value="ECO:0007669"/>
    <property type="project" value="InterPro"/>
</dbReference>
<evidence type="ECO:0000256" key="6">
    <source>
        <dbReference type="ARBA" id="ARBA00022803"/>
    </source>
</evidence>
<keyword evidence="4" id="KW-0677">Repeat</keyword>
<keyword evidence="6" id="KW-0802">TPR repeat</keyword>
<accession>A0A1B6EAI7</accession>
<dbReference type="Pfam" id="PF15911">
    <property type="entry name" value="Beta-prop_WDR19_2nd"/>
    <property type="match status" value="1"/>
</dbReference>
<keyword evidence="8" id="KW-0206">Cytoskeleton</keyword>
<keyword evidence="2" id="KW-0963">Cytoplasm</keyword>
<organism evidence="14">
    <name type="scientific">Clastoptera arizonana</name>
    <name type="common">Arizona spittle bug</name>
    <dbReference type="NCBI Taxonomy" id="38151"/>
    <lineage>
        <taxon>Eukaryota</taxon>
        <taxon>Metazoa</taxon>
        <taxon>Ecdysozoa</taxon>
        <taxon>Arthropoda</taxon>
        <taxon>Hexapoda</taxon>
        <taxon>Insecta</taxon>
        <taxon>Pterygota</taxon>
        <taxon>Neoptera</taxon>
        <taxon>Paraneoptera</taxon>
        <taxon>Hemiptera</taxon>
        <taxon>Auchenorrhyncha</taxon>
        <taxon>Cercopoidea</taxon>
        <taxon>Clastopteridae</taxon>
        <taxon>Clastoptera</taxon>
    </lineage>
</organism>